<evidence type="ECO:0000313" key="4">
    <source>
        <dbReference type="Proteomes" id="UP000251842"/>
    </source>
</evidence>
<feature type="region of interest" description="Disordered" evidence="1">
    <location>
        <begin position="24"/>
        <end position="44"/>
    </location>
</feature>
<evidence type="ECO:0000256" key="2">
    <source>
        <dbReference type="SAM" id="SignalP"/>
    </source>
</evidence>
<dbReference type="GO" id="GO:0019867">
    <property type="term" value="C:outer membrane"/>
    <property type="evidence" value="ECO:0007669"/>
    <property type="project" value="InterPro"/>
</dbReference>
<proteinExistence type="predicted"/>
<protein>
    <recommendedName>
        <fullName evidence="5">OmpW family protein</fullName>
    </recommendedName>
</protein>
<name>A0A344J851_9GAMM</name>
<evidence type="ECO:0008006" key="5">
    <source>
        <dbReference type="Google" id="ProtNLM"/>
    </source>
</evidence>
<evidence type="ECO:0000256" key="1">
    <source>
        <dbReference type="SAM" id="MobiDB-lite"/>
    </source>
</evidence>
<dbReference type="PANTHER" id="PTHR36920:SF1">
    <property type="entry name" value="OUTER MEMBRANE PROTEIN W"/>
    <property type="match status" value="1"/>
</dbReference>
<organism evidence="3 4">
    <name type="scientific">Solilutibacter oculi</name>
    <dbReference type="NCBI Taxonomy" id="2698682"/>
    <lineage>
        <taxon>Bacteria</taxon>
        <taxon>Pseudomonadati</taxon>
        <taxon>Pseudomonadota</taxon>
        <taxon>Gammaproteobacteria</taxon>
        <taxon>Lysobacterales</taxon>
        <taxon>Lysobacteraceae</taxon>
        <taxon>Solilutibacter</taxon>
    </lineage>
</organism>
<accession>A0A344J851</accession>
<dbReference type="AlphaFoldDB" id="A0A344J851"/>
<dbReference type="RefSeq" id="WP_112927422.1">
    <property type="nucleotide sequence ID" value="NZ_CP029556.1"/>
</dbReference>
<feature type="compositionally biased region" description="Low complexity" evidence="1">
    <location>
        <begin position="24"/>
        <end position="41"/>
    </location>
</feature>
<dbReference type="SUPFAM" id="SSF56925">
    <property type="entry name" value="OMPA-like"/>
    <property type="match status" value="1"/>
</dbReference>
<sequence length="220" mass="23039">MKFRSLSLAIAAALLVSPAAFAQDADTSSGGTVTTTDATTTPSDHKRFSVAGTYNIVKPKGDAFSDDPKRGLKGGSMPAVSAAWHVTDNIAVEAWGAVDKSEHKIVGPGVGGQVKAQPYGVSGQYHFGQSGQAIRPYVGLGYYEANISDEKDAAGQHIGMSTPKGAMGTVGADFNINERWFTRAEARYLKGKSDVTRGGQKVGEAQLDPWVVGVGMGARF</sequence>
<dbReference type="Gene3D" id="2.40.160.20">
    <property type="match status" value="1"/>
</dbReference>
<dbReference type="Proteomes" id="UP000251842">
    <property type="component" value="Chromosome"/>
</dbReference>
<dbReference type="InterPro" id="IPR011250">
    <property type="entry name" value="OMP/PagP_B-barrel"/>
</dbReference>
<feature type="chain" id="PRO_5016724007" description="OmpW family protein" evidence="2">
    <location>
        <begin position="23"/>
        <end position="220"/>
    </location>
</feature>
<dbReference type="Pfam" id="PF03922">
    <property type="entry name" value="OmpW"/>
    <property type="match status" value="1"/>
</dbReference>
<gene>
    <name evidence="3" type="ORF">DCD74_11460</name>
</gene>
<evidence type="ECO:0000313" key="3">
    <source>
        <dbReference type="EMBL" id="AXA85211.1"/>
    </source>
</evidence>
<keyword evidence="2" id="KW-0732">Signal</keyword>
<dbReference type="PANTHER" id="PTHR36920">
    <property type="match status" value="1"/>
</dbReference>
<dbReference type="KEGG" id="lue:DCD74_11460"/>
<dbReference type="EMBL" id="CP029556">
    <property type="protein sequence ID" value="AXA85211.1"/>
    <property type="molecule type" value="Genomic_DNA"/>
</dbReference>
<dbReference type="InterPro" id="IPR005618">
    <property type="entry name" value="OMPW"/>
</dbReference>
<keyword evidence="4" id="KW-1185">Reference proteome</keyword>
<reference evidence="4" key="1">
    <citation type="submission" date="2018-05" db="EMBL/GenBank/DDBJ databases">
        <title>Luteimonas pekinense sp. nov., isolated from human Meibomian gland secretions, Beijing, China.</title>
        <authorList>
            <person name="Wen T."/>
            <person name="Bai H."/>
            <person name="Lv H."/>
        </authorList>
    </citation>
    <scope>NUCLEOTIDE SEQUENCE [LARGE SCALE GENOMIC DNA]</scope>
    <source>
        <strain evidence="4">83-4</strain>
    </source>
</reference>
<dbReference type="OrthoDB" id="9807574at2"/>
<dbReference type="GO" id="GO:0055085">
    <property type="term" value="P:transmembrane transport"/>
    <property type="evidence" value="ECO:0007669"/>
    <property type="project" value="TreeGrafter"/>
</dbReference>
<feature type="signal peptide" evidence="2">
    <location>
        <begin position="1"/>
        <end position="22"/>
    </location>
</feature>